<accession>A0A2U1EDC8</accession>
<dbReference type="AlphaFoldDB" id="A0A2U1EDC8"/>
<keyword evidence="1" id="KW-1133">Transmembrane helix</keyword>
<keyword evidence="1" id="KW-0812">Transmembrane</keyword>
<gene>
    <name evidence="2" type="ORF">C8D89_12228</name>
</gene>
<feature type="transmembrane region" description="Helical" evidence="1">
    <location>
        <begin position="108"/>
        <end position="129"/>
    </location>
</feature>
<evidence type="ECO:0000313" key="3">
    <source>
        <dbReference type="Proteomes" id="UP000245639"/>
    </source>
</evidence>
<protein>
    <submittedName>
        <fullName evidence="2">Uncharacterized protein</fullName>
    </submittedName>
</protein>
<dbReference type="EMBL" id="QEKW01000022">
    <property type="protein sequence ID" value="PVY97973.1"/>
    <property type="molecule type" value="Genomic_DNA"/>
</dbReference>
<organism evidence="2 3">
    <name type="scientific">Actinomycetospora cinnamomea</name>
    <dbReference type="NCBI Taxonomy" id="663609"/>
    <lineage>
        <taxon>Bacteria</taxon>
        <taxon>Bacillati</taxon>
        <taxon>Actinomycetota</taxon>
        <taxon>Actinomycetes</taxon>
        <taxon>Pseudonocardiales</taxon>
        <taxon>Pseudonocardiaceae</taxon>
        <taxon>Actinomycetospora</taxon>
    </lineage>
</organism>
<proteinExistence type="predicted"/>
<feature type="transmembrane region" description="Helical" evidence="1">
    <location>
        <begin position="48"/>
        <end position="67"/>
    </location>
</feature>
<evidence type="ECO:0000313" key="2">
    <source>
        <dbReference type="EMBL" id="PVY97973.1"/>
    </source>
</evidence>
<reference evidence="2 3" key="1">
    <citation type="submission" date="2018-04" db="EMBL/GenBank/DDBJ databases">
        <title>Genomic Encyclopedia of Type Strains, Phase IV (KMG-IV): sequencing the most valuable type-strain genomes for metagenomic binning, comparative biology and taxonomic classification.</title>
        <authorList>
            <person name="Goeker M."/>
        </authorList>
    </citation>
    <scope>NUCLEOTIDE SEQUENCE [LARGE SCALE GENOMIC DNA]</scope>
    <source>
        <strain evidence="2 3">DSM 45771</strain>
    </source>
</reference>
<comment type="caution">
    <text evidence="2">The sequence shown here is derived from an EMBL/GenBank/DDBJ whole genome shotgun (WGS) entry which is preliminary data.</text>
</comment>
<keyword evidence="1" id="KW-0472">Membrane</keyword>
<evidence type="ECO:0000256" key="1">
    <source>
        <dbReference type="SAM" id="Phobius"/>
    </source>
</evidence>
<name>A0A2U1EDC8_9PSEU</name>
<dbReference type="Proteomes" id="UP000245639">
    <property type="component" value="Unassembled WGS sequence"/>
</dbReference>
<sequence>MSRPVTTGPTRRDVVALRTRDLVGPHGYTLSITGAFTMTAAERGLPGVLAAYLFVVGASLGMAAVALASRVRRLPDECPASRPLSINPVPLVAGPAGALPANFIPIEAVAYTVAGAVASAGYALLYALVTGRRRSDPE</sequence>
<keyword evidence="3" id="KW-1185">Reference proteome</keyword>